<organism evidence="1 2">
    <name type="scientific">Nonomuraea muscovyensis</name>
    <dbReference type="NCBI Taxonomy" id="1124761"/>
    <lineage>
        <taxon>Bacteria</taxon>
        <taxon>Bacillati</taxon>
        <taxon>Actinomycetota</taxon>
        <taxon>Actinomycetes</taxon>
        <taxon>Streptosporangiales</taxon>
        <taxon>Streptosporangiaceae</taxon>
        <taxon>Nonomuraea</taxon>
    </lineage>
</organism>
<name>A0A7X0CBP6_9ACTN</name>
<evidence type="ECO:0000313" key="2">
    <source>
        <dbReference type="Proteomes" id="UP000583800"/>
    </source>
</evidence>
<dbReference type="Pfam" id="PF19939">
    <property type="entry name" value="DUF6401"/>
    <property type="match status" value="1"/>
</dbReference>
<dbReference type="EMBL" id="JACHJB010000005">
    <property type="protein sequence ID" value="MBB6352225.1"/>
    <property type="molecule type" value="Genomic_DNA"/>
</dbReference>
<dbReference type="AlphaFoldDB" id="A0A7X0CBP6"/>
<protein>
    <submittedName>
        <fullName evidence="1">Uncharacterized protein</fullName>
    </submittedName>
</protein>
<sequence length="102" mass="11351">MLFEKDWAAAPLHWLMNTLGHAQLERMAAEPGLVAAVDQHAAELRETISLDRETLGDYLLGFADELRDRGWSFHGGHDAAAVRLTAICWLARELNLLDESPA</sequence>
<evidence type="ECO:0000313" key="1">
    <source>
        <dbReference type="EMBL" id="MBB6352225.1"/>
    </source>
</evidence>
<gene>
    <name evidence="1" type="ORF">FHU36_008821</name>
</gene>
<keyword evidence="2" id="KW-1185">Reference proteome</keyword>
<dbReference type="InterPro" id="IPR045647">
    <property type="entry name" value="DUF6401"/>
</dbReference>
<dbReference type="RefSeq" id="WP_221497454.1">
    <property type="nucleotide sequence ID" value="NZ_JACHJB010000005.1"/>
</dbReference>
<comment type="caution">
    <text evidence="1">The sequence shown here is derived from an EMBL/GenBank/DDBJ whole genome shotgun (WGS) entry which is preliminary data.</text>
</comment>
<accession>A0A7X0CBP6</accession>
<reference evidence="1 2" key="1">
    <citation type="submission" date="2020-08" db="EMBL/GenBank/DDBJ databases">
        <title>Sequencing the genomes of 1000 actinobacteria strains.</title>
        <authorList>
            <person name="Klenk H.-P."/>
        </authorList>
    </citation>
    <scope>NUCLEOTIDE SEQUENCE [LARGE SCALE GENOMIC DNA]</scope>
    <source>
        <strain evidence="1 2">DSM 45913</strain>
    </source>
</reference>
<proteinExistence type="predicted"/>
<dbReference type="Proteomes" id="UP000583800">
    <property type="component" value="Unassembled WGS sequence"/>
</dbReference>